<accession>A0A9Q0B0V8</accession>
<evidence type="ECO:0000313" key="1">
    <source>
        <dbReference type="EMBL" id="KAI3546177.1"/>
    </source>
</evidence>
<keyword evidence="2" id="KW-1185">Reference proteome</keyword>
<name>A0A9Q0B0V8_9PEZI</name>
<comment type="caution">
    <text evidence="1">The sequence shown here is derived from an EMBL/GenBank/DDBJ whole genome shotgun (WGS) entry which is preliminary data.</text>
</comment>
<sequence length="213" mass="23669">MFPSPASVSVFRGCLCRLPQANPEKEAEIGPRIISVDYSDINQLRSTLETFSISTVISTLTSSLGIESELNLIQTASKSVVTRRYIANVWGITYTPEYGYLTQDETSLTCSVQGVEGIPSCRRQSTCHVSSRGFLARIDLLPQWVSLRLLRYASRKVAYDASSGFGRHDAQHGYRSRLWVSYCCYGVQLRHCKVCRHSSGSGSLGEGDVFHWG</sequence>
<dbReference type="Gene3D" id="3.40.50.720">
    <property type="entry name" value="NAD(P)-binding Rossmann-like Domain"/>
    <property type="match status" value="1"/>
</dbReference>
<evidence type="ECO:0000313" key="2">
    <source>
        <dbReference type="Proteomes" id="UP001056436"/>
    </source>
</evidence>
<dbReference type="AlphaFoldDB" id="A0A9Q0B0V8"/>
<organism evidence="1 2">
    <name type="scientific">Colletotrichum abscissum</name>
    <dbReference type="NCBI Taxonomy" id="1671311"/>
    <lineage>
        <taxon>Eukaryota</taxon>
        <taxon>Fungi</taxon>
        <taxon>Dikarya</taxon>
        <taxon>Ascomycota</taxon>
        <taxon>Pezizomycotina</taxon>
        <taxon>Sordariomycetes</taxon>
        <taxon>Hypocreomycetidae</taxon>
        <taxon>Glomerellales</taxon>
        <taxon>Glomerellaceae</taxon>
        <taxon>Colletotrichum</taxon>
        <taxon>Colletotrichum acutatum species complex</taxon>
    </lineage>
</organism>
<proteinExistence type="predicted"/>
<gene>
    <name evidence="1" type="ORF">CABS02_09054</name>
</gene>
<dbReference type="Proteomes" id="UP001056436">
    <property type="component" value="Unassembled WGS sequence"/>
</dbReference>
<reference evidence="1" key="1">
    <citation type="submission" date="2019-01" db="EMBL/GenBank/DDBJ databases">
        <title>Colletotrichum abscissum LGMF1257.</title>
        <authorList>
            <person name="Baroncelli R."/>
        </authorList>
    </citation>
    <scope>NUCLEOTIDE SEQUENCE</scope>
    <source>
        <strain evidence="1">Ca142</strain>
    </source>
</reference>
<dbReference type="EMBL" id="SDAQ01000058">
    <property type="protein sequence ID" value="KAI3546177.1"/>
    <property type="molecule type" value="Genomic_DNA"/>
</dbReference>
<protein>
    <submittedName>
        <fullName evidence="1">Uncharacterized protein</fullName>
    </submittedName>
</protein>